<dbReference type="AlphaFoldDB" id="A0A2K8UDU0"/>
<keyword evidence="1" id="KW-0732">Signal</keyword>
<proteinExistence type="predicted"/>
<dbReference type="EMBL" id="CP020370">
    <property type="protein sequence ID" value="AUB83750.1"/>
    <property type="molecule type" value="Genomic_DNA"/>
</dbReference>
<evidence type="ECO:0000313" key="3">
    <source>
        <dbReference type="Proteomes" id="UP000232638"/>
    </source>
</evidence>
<accession>A0A2K8UDU0</accession>
<feature type="chain" id="PRO_5014914231" evidence="1">
    <location>
        <begin position="24"/>
        <end position="239"/>
    </location>
</feature>
<evidence type="ECO:0000256" key="1">
    <source>
        <dbReference type="SAM" id="SignalP"/>
    </source>
</evidence>
<organism evidence="2 3">
    <name type="scientific">Candidatus Thiodictyon syntrophicum</name>
    <dbReference type="NCBI Taxonomy" id="1166950"/>
    <lineage>
        <taxon>Bacteria</taxon>
        <taxon>Pseudomonadati</taxon>
        <taxon>Pseudomonadota</taxon>
        <taxon>Gammaproteobacteria</taxon>
        <taxon>Chromatiales</taxon>
        <taxon>Chromatiaceae</taxon>
        <taxon>Thiodictyon</taxon>
    </lineage>
</organism>
<gene>
    <name evidence="2" type="ORF">THSYN_24200</name>
</gene>
<dbReference type="KEGG" id="tsy:THSYN_24200"/>
<name>A0A2K8UDU0_9GAMM</name>
<feature type="signal peptide" evidence="1">
    <location>
        <begin position="1"/>
        <end position="23"/>
    </location>
</feature>
<protein>
    <submittedName>
        <fullName evidence="2">Uncharacterized protein</fullName>
    </submittedName>
</protein>
<evidence type="ECO:0000313" key="2">
    <source>
        <dbReference type="EMBL" id="AUB83750.1"/>
    </source>
</evidence>
<keyword evidence="3" id="KW-1185">Reference proteome</keyword>
<dbReference type="RefSeq" id="WP_100921428.1">
    <property type="nucleotide sequence ID" value="NZ_CP020370.1"/>
</dbReference>
<dbReference type="Proteomes" id="UP000232638">
    <property type="component" value="Chromosome"/>
</dbReference>
<reference evidence="2 3" key="1">
    <citation type="submission" date="2017-03" db="EMBL/GenBank/DDBJ databases">
        <title>Complete genome sequence of Candidatus 'Thiodictyon syntrophicum' sp. nov. strain Cad16T, a photolithoautotroph purple sulfur bacterium isolated from an alpine meromictic lake.</title>
        <authorList>
            <person name="Luedin S.M."/>
            <person name="Pothier J.F."/>
            <person name="Danza F."/>
            <person name="Storelli N."/>
            <person name="Wittwer M."/>
            <person name="Tonolla M."/>
        </authorList>
    </citation>
    <scope>NUCLEOTIDE SEQUENCE [LARGE SCALE GENOMIC DNA]</scope>
    <source>
        <strain evidence="2 3">Cad16T</strain>
    </source>
</reference>
<sequence>MNFKIVTCILGVVVLSAAAPAFAQTAGVTNAAFISPSVRALTDRLAASGARAAGAEERISELCSESTDTGDLTEALLLSGFDVFTVVRDTILACGKDGNASGVAARVATRALMIKGPTAKYLIDAGVLAAAAEIERRRRAAPLDGAPAAGATTATQAQRDLERERLERMMQKGLIDDEYRRYIDERRSLAERSFPEVPAYAEPDEAIYGILYTQALVGGGYLDHTLDQRADPGGFASPN</sequence>